<comment type="caution">
    <text evidence="4">The sequence shown here is derived from an EMBL/GenBank/DDBJ whole genome shotgun (WGS) entry which is preliminary data.</text>
</comment>
<dbReference type="InterPro" id="IPR050546">
    <property type="entry name" value="Glycosyl_Hydrlase_16"/>
</dbReference>
<dbReference type="AlphaFoldDB" id="A0A7X4YPX0"/>
<evidence type="ECO:0000313" key="5">
    <source>
        <dbReference type="Proteomes" id="UP000558113"/>
    </source>
</evidence>
<comment type="similarity">
    <text evidence="1">Belongs to the glycosyl hydrolase 16 family.</text>
</comment>
<dbReference type="RefSeq" id="WP_161699066.1">
    <property type="nucleotide sequence ID" value="NZ_JAAAMU010000006.1"/>
</dbReference>
<dbReference type="GO" id="GO:0004553">
    <property type="term" value="F:hydrolase activity, hydrolyzing O-glycosyl compounds"/>
    <property type="evidence" value="ECO:0007669"/>
    <property type="project" value="InterPro"/>
</dbReference>
<keyword evidence="2" id="KW-0732">Signal</keyword>
<feature type="signal peptide" evidence="2">
    <location>
        <begin position="1"/>
        <end position="32"/>
    </location>
</feature>
<evidence type="ECO:0000256" key="1">
    <source>
        <dbReference type="ARBA" id="ARBA00006865"/>
    </source>
</evidence>
<dbReference type="PANTHER" id="PTHR10963">
    <property type="entry name" value="GLYCOSYL HYDROLASE-RELATED"/>
    <property type="match status" value="1"/>
</dbReference>
<gene>
    <name evidence="4" type="ORF">GT003_14970</name>
</gene>
<dbReference type="PROSITE" id="PS51762">
    <property type="entry name" value="GH16_2"/>
    <property type="match status" value="1"/>
</dbReference>
<feature type="domain" description="GH16" evidence="3">
    <location>
        <begin position="402"/>
        <end position="711"/>
    </location>
</feature>
<dbReference type="Proteomes" id="UP000558113">
    <property type="component" value="Unassembled WGS sequence"/>
</dbReference>
<dbReference type="Gene3D" id="2.60.120.200">
    <property type="match status" value="1"/>
</dbReference>
<proteinExistence type="inferred from homology"/>
<keyword evidence="5" id="KW-1185">Reference proteome</keyword>
<dbReference type="SUPFAM" id="SSF49785">
    <property type="entry name" value="Galactose-binding domain-like"/>
    <property type="match status" value="2"/>
</dbReference>
<evidence type="ECO:0000259" key="3">
    <source>
        <dbReference type="PROSITE" id="PS51762"/>
    </source>
</evidence>
<dbReference type="OrthoDB" id="9761789at2"/>
<accession>A0A7X4YPX0</accession>
<feature type="chain" id="PRO_5031252844" evidence="2">
    <location>
        <begin position="33"/>
        <end position="711"/>
    </location>
</feature>
<dbReference type="InterPro" id="IPR000757">
    <property type="entry name" value="Beta-glucanase-like"/>
</dbReference>
<dbReference type="InterPro" id="IPR008979">
    <property type="entry name" value="Galactose-bd-like_sf"/>
</dbReference>
<dbReference type="Pfam" id="PF00722">
    <property type="entry name" value="Glyco_hydro_16"/>
    <property type="match status" value="1"/>
</dbReference>
<dbReference type="Pfam" id="PF22633">
    <property type="entry name" value="F5_F8_type_C_2"/>
    <property type="match status" value="2"/>
</dbReference>
<dbReference type="PANTHER" id="PTHR10963:SF55">
    <property type="entry name" value="GLYCOSIDE HYDROLASE FAMILY 16 PROTEIN"/>
    <property type="match status" value="1"/>
</dbReference>
<evidence type="ECO:0000256" key="2">
    <source>
        <dbReference type="SAM" id="SignalP"/>
    </source>
</evidence>
<evidence type="ECO:0000313" key="4">
    <source>
        <dbReference type="EMBL" id="NBC70300.1"/>
    </source>
</evidence>
<dbReference type="SUPFAM" id="SSF49899">
    <property type="entry name" value="Concanavalin A-like lectins/glucanases"/>
    <property type="match status" value="1"/>
</dbReference>
<reference evidence="4 5" key="1">
    <citation type="submission" date="2020-01" db="EMBL/GenBank/DDBJ databases">
        <title>Paenibacillus soybeanensis sp. nov. isolated from the nodules of soybean (Glycine max(L.) Merr).</title>
        <authorList>
            <person name="Wang H."/>
        </authorList>
    </citation>
    <scope>NUCLEOTIDE SEQUENCE [LARGE SCALE GENOMIC DNA]</scope>
    <source>
        <strain evidence="4 5">DSM 23054</strain>
    </source>
</reference>
<name>A0A7X4YPX0_9BACL</name>
<keyword evidence="4" id="KW-0378">Hydrolase</keyword>
<protein>
    <submittedName>
        <fullName evidence="4">Family 16 glycosylhydrolase</fullName>
    </submittedName>
</protein>
<dbReference type="Gene3D" id="2.60.120.260">
    <property type="entry name" value="Galactose-binding domain-like"/>
    <property type="match status" value="2"/>
</dbReference>
<dbReference type="GO" id="GO:0005975">
    <property type="term" value="P:carbohydrate metabolic process"/>
    <property type="evidence" value="ECO:0007669"/>
    <property type="project" value="InterPro"/>
</dbReference>
<organism evidence="4 5">
    <name type="scientific">Paenibacillus sacheonensis</name>
    <dbReference type="NCBI Taxonomy" id="742054"/>
    <lineage>
        <taxon>Bacteria</taxon>
        <taxon>Bacillati</taxon>
        <taxon>Bacillota</taxon>
        <taxon>Bacilli</taxon>
        <taxon>Bacillales</taxon>
        <taxon>Paenibacillaceae</taxon>
        <taxon>Paenibacillus</taxon>
    </lineage>
</organism>
<sequence length="711" mass="75843">MYKRKALRGRLTALLTVFALLASLLPAMSASATDSGATVTASYTFFMDDVNQVKDGTISYADSPHNRWTAYQSPNATDWVQTDYGTATTRNKVSLAIYSDGGGVKAPSSYDVQYWNGSAWTSAANQSKSPAAPTGGQLNTVTFGSVTATKYRIVFTHASGAKSGVSEIAYDNDTSGGGTGNPPTGGTTSASYTFGQDSVAQVNDGIVSFTDTPRNRWTAYQSPNASDWVQTDFGASTTANTAKIYVYDDGGGVKAPASYDVQYWNGSAWASAASQVKSPAAPTGGQLNTVTFTPVAATKFRVVFTHASGAKSGVTEIAYENGSGGGTTNPPGGSYPQYQVSVISPSYGGTVNGTVTIKFYAPGMQNVWARAWHQPDASNGGANGYDKWFQRVTPDANGYGEVTLNASDYPTGPLTVILSAWDSPEGNPNYTQSDNCYLQLYNSGGVVWKRGIPAAPAQASGMSVLYQDDFTGSLSISQTGAGATYASHKPDSPGGSDFGDAIFADYESAYNPFTVLGGNFLRIRASKTPAGYVDPKGWNRTWFGGMLSSLRTDGTGVAATYGYFEARIQMPQGKGTWPAFWLMSQNSISQGVPSTAEIDTVEAYGHNAAGACQAKHWWAGSPEMHDTHCLPNGFGFGDMASTWHLYGTKITATDTIYYIDNVEVWRHATFDQAKTPMYFMINLALGGGWPVDLARYNNQVDMYVDYVRVFQ</sequence>
<dbReference type="EMBL" id="JAAAMU010000006">
    <property type="protein sequence ID" value="NBC70300.1"/>
    <property type="molecule type" value="Genomic_DNA"/>
</dbReference>
<dbReference type="InterPro" id="IPR013320">
    <property type="entry name" value="ConA-like_dom_sf"/>
</dbReference>
<dbReference type="CDD" id="cd08023">
    <property type="entry name" value="GH16_laminarinase_like"/>
    <property type="match status" value="1"/>
</dbReference>